<keyword evidence="3" id="KW-1185">Reference proteome</keyword>
<gene>
    <name evidence="2" type="ORF">M9458_054249</name>
</gene>
<dbReference type="AlphaFoldDB" id="A0ABD0MNS1"/>
<feature type="compositionally biased region" description="Polar residues" evidence="1">
    <location>
        <begin position="134"/>
        <end position="143"/>
    </location>
</feature>
<evidence type="ECO:0000313" key="2">
    <source>
        <dbReference type="EMBL" id="KAL0150432.1"/>
    </source>
</evidence>
<dbReference type="PANTHER" id="PTHR33480:SF5">
    <property type="entry name" value="SI:DKEY-51D8.9"/>
    <property type="match status" value="1"/>
</dbReference>
<name>A0ABD0MNS1_CIRMR</name>
<feature type="region of interest" description="Disordered" evidence="1">
    <location>
        <begin position="25"/>
        <end position="47"/>
    </location>
</feature>
<comment type="caution">
    <text evidence="2">The sequence shown here is derived from an EMBL/GenBank/DDBJ whole genome shotgun (WGS) entry which is preliminary data.</text>
</comment>
<accession>A0ABD0MNS1</accession>
<dbReference type="EMBL" id="JAMKFB020000295">
    <property type="protein sequence ID" value="KAL0150432.1"/>
    <property type="molecule type" value="Genomic_DNA"/>
</dbReference>
<proteinExistence type="predicted"/>
<sequence>MPSQAPDDQVPSPLKQDILDLQQMCEKGSLGDSKENPDSSVSSDVPKLLAKQSLFTKKSVDTDSDADTVILEVPSSSVSPRACDIPELKRTDSTFLTKTLLNLRSTSDESSIDSGDEYVPNSETDSEESESLSANIDTSSSPVNADKECSPLGDKETTANLDSNSGSEVSVMKIKKTAYGQRMYNKKQYCFYCFKPFCKMARHLAQVHKNEVDVAKALSYPKGSKERRINLDLLRNKGNRAHNTDVLKSGKGVLVPRQQSSAKQVNVKDYMHCLNCQGLFRRKPLWRHMSRCKLARKCQVTKPGRSRVQALCAYAEPVPVGVAKKLWKLISDMKQDEVTCAVESDACIIKFGEHLCNKMGNDKTKHEYIRTKMREAGRLLVSARKMGKLQSIKDFFIPANFHHVIKAVKETSGFRDEDEVFGIPSLALKLGHNLKKMCDIAECEAMIAGDENDVKNVKMFQHMYLTKWNELVSASAFKTLNEAKWNSPELLPFTEDVKKCTCISAIKLNSTKKSSNLKKKVRRTGQILPKRAEEVSKMRLNSYLLRNTSDLHSDVADALSEVEHKLCQHFQRVEIRGKCDRKVPILLTPSMLDSMELLVKNRQACGVLDENLFFFAIPVTETSYYEGTDCIRKVAHQCGAKHPKTLSSTKLRKHIATLSKVLNLKDRPIRPISGFHGT</sequence>
<organism evidence="2 3">
    <name type="scientific">Cirrhinus mrigala</name>
    <name type="common">Mrigala</name>
    <dbReference type="NCBI Taxonomy" id="683832"/>
    <lineage>
        <taxon>Eukaryota</taxon>
        <taxon>Metazoa</taxon>
        <taxon>Chordata</taxon>
        <taxon>Craniata</taxon>
        <taxon>Vertebrata</taxon>
        <taxon>Euteleostomi</taxon>
        <taxon>Actinopterygii</taxon>
        <taxon>Neopterygii</taxon>
        <taxon>Teleostei</taxon>
        <taxon>Ostariophysi</taxon>
        <taxon>Cypriniformes</taxon>
        <taxon>Cyprinidae</taxon>
        <taxon>Labeoninae</taxon>
        <taxon>Labeonini</taxon>
        <taxon>Cirrhinus</taxon>
    </lineage>
</organism>
<evidence type="ECO:0000256" key="1">
    <source>
        <dbReference type="SAM" id="MobiDB-lite"/>
    </source>
</evidence>
<dbReference type="PANTHER" id="PTHR33480">
    <property type="entry name" value="SET DOMAIN-CONTAINING PROTEIN-RELATED"/>
    <property type="match status" value="1"/>
</dbReference>
<feature type="compositionally biased region" description="Basic and acidic residues" evidence="1">
    <location>
        <begin position="145"/>
        <end position="157"/>
    </location>
</feature>
<feature type="region of interest" description="Disordered" evidence="1">
    <location>
        <begin position="106"/>
        <end position="167"/>
    </location>
</feature>
<reference evidence="2 3" key="1">
    <citation type="submission" date="2024-05" db="EMBL/GenBank/DDBJ databases">
        <title>Genome sequencing and assembly of Indian major carp, Cirrhinus mrigala (Hamilton, 1822).</title>
        <authorList>
            <person name="Mohindra V."/>
            <person name="Chowdhury L.M."/>
            <person name="Lal K."/>
            <person name="Jena J.K."/>
        </authorList>
    </citation>
    <scope>NUCLEOTIDE SEQUENCE [LARGE SCALE GENOMIC DNA]</scope>
    <source>
        <strain evidence="2">CM1030</strain>
        <tissue evidence="2">Blood</tissue>
    </source>
</reference>
<feature type="compositionally biased region" description="Polar residues" evidence="1">
    <location>
        <begin position="158"/>
        <end position="167"/>
    </location>
</feature>
<evidence type="ECO:0000313" key="3">
    <source>
        <dbReference type="Proteomes" id="UP001529510"/>
    </source>
</evidence>
<dbReference type="Proteomes" id="UP001529510">
    <property type="component" value="Unassembled WGS sequence"/>
</dbReference>
<protein>
    <submittedName>
        <fullName evidence="2">Uncharacterized protein</fullName>
    </submittedName>
</protein>